<dbReference type="Gramene" id="PRQ30197">
    <property type="protein sequence ID" value="PRQ30197"/>
    <property type="gene ID" value="RchiOBHm_Chr5g0021951"/>
</dbReference>
<dbReference type="AlphaFoldDB" id="A0A2P6Q7R4"/>
<dbReference type="Proteomes" id="UP000238479">
    <property type="component" value="Chromosome 5"/>
</dbReference>
<proteinExistence type="predicted"/>
<evidence type="ECO:0000313" key="2">
    <source>
        <dbReference type="Proteomes" id="UP000238479"/>
    </source>
</evidence>
<protein>
    <submittedName>
        <fullName evidence="1">Uncharacterized protein</fullName>
    </submittedName>
</protein>
<keyword evidence="2" id="KW-1185">Reference proteome</keyword>
<sequence>MAQSGGSVKPAKRKPGKSLYARVTDTGIDLKEAAKRLNIDWNTAAEIDDADVKDESDVHSVVVCLLGFLTINWCF</sequence>
<evidence type="ECO:0000313" key="1">
    <source>
        <dbReference type="EMBL" id="PRQ30197.1"/>
    </source>
</evidence>
<name>A0A2P6Q7R4_ROSCH</name>
<reference evidence="1 2" key="1">
    <citation type="journal article" date="2018" name="Nat. Genet.">
        <title>The Rosa genome provides new insights in the design of modern roses.</title>
        <authorList>
            <person name="Bendahmane M."/>
        </authorList>
    </citation>
    <scope>NUCLEOTIDE SEQUENCE [LARGE SCALE GENOMIC DNA]</scope>
    <source>
        <strain evidence="2">cv. Old Blush</strain>
    </source>
</reference>
<accession>A0A2P6Q7R4</accession>
<dbReference type="EMBL" id="PDCK01000043">
    <property type="protein sequence ID" value="PRQ30197.1"/>
    <property type="molecule type" value="Genomic_DNA"/>
</dbReference>
<comment type="caution">
    <text evidence="1">The sequence shown here is derived from an EMBL/GenBank/DDBJ whole genome shotgun (WGS) entry which is preliminary data.</text>
</comment>
<gene>
    <name evidence="1" type="ORF">RchiOBHm_Chr5g0021951</name>
</gene>
<organism evidence="1 2">
    <name type="scientific">Rosa chinensis</name>
    <name type="common">China rose</name>
    <dbReference type="NCBI Taxonomy" id="74649"/>
    <lineage>
        <taxon>Eukaryota</taxon>
        <taxon>Viridiplantae</taxon>
        <taxon>Streptophyta</taxon>
        <taxon>Embryophyta</taxon>
        <taxon>Tracheophyta</taxon>
        <taxon>Spermatophyta</taxon>
        <taxon>Magnoliopsida</taxon>
        <taxon>eudicotyledons</taxon>
        <taxon>Gunneridae</taxon>
        <taxon>Pentapetalae</taxon>
        <taxon>rosids</taxon>
        <taxon>fabids</taxon>
        <taxon>Rosales</taxon>
        <taxon>Rosaceae</taxon>
        <taxon>Rosoideae</taxon>
        <taxon>Rosoideae incertae sedis</taxon>
        <taxon>Rosa</taxon>
    </lineage>
</organism>
<dbReference type="STRING" id="74649.A0A2P6Q7R4"/>